<feature type="binding site" evidence="2">
    <location>
        <position position="42"/>
    </location>
    <ligand>
        <name>Mg(2+)</name>
        <dbReference type="ChEBI" id="CHEBI:18420"/>
        <label>3</label>
    </ligand>
</feature>
<gene>
    <name evidence="2 4" type="primary">thiL</name>
    <name evidence="4" type="ORF">C4S77_08885</name>
</gene>
<evidence type="ECO:0000256" key="2">
    <source>
        <dbReference type="HAMAP-Rule" id="MF_02128"/>
    </source>
</evidence>
<evidence type="ECO:0000313" key="5">
    <source>
        <dbReference type="Proteomes" id="UP000238042"/>
    </source>
</evidence>
<feature type="binding site" evidence="2">
    <location>
        <position position="87"/>
    </location>
    <ligand>
        <name>Mg(2+)</name>
        <dbReference type="ChEBI" id="CHEBI:18420"/>
        <label>4</label>
    </ligand>
</feature>
<feature type="binding site" evidence="2">
    <location>
        <position position="117"/>
    </location>
    <ligand>
        <name>ATP</name>
        <dbReference type="ChEBI" id="CHEBI:30616"/>
    </ligand>
</feature>
<dbReference type="UniPathway" id="UPA00060">
    <property type="reaction ID" value="UER00142"/>
</dbReference>
<evidence type="ECO:0000256" key="1">
    <source>
        <dbReference type="ARBA" id="ARBA00022977"/>
    </source>
</evidence>
<dbReference type="InterPro" id="IPR016188">
    <property type="entry name" value="PurM-like_N"/>
</dbReference>
<feature type="binding site" evidence="2">
    <location>
        <position position="42"/>
    </location>
    <ligand>
        <name>Mg(2+)</name>
        <dbReference type="ChEBI" id="CHEBI:18420"/>
        <label>4</label>
    </ligand>
</feature>
<feature type="binding site" evidence="2">
    <location>
        <position position="58"/>
    </location>
    <ligand>
        <name>Mg(2+)</name>
        <dbReference type="ChEBI" id="CHEBI:18420"/>
        <label>1</label>
    </ligand>
</feature>
<dbReference type="GO" id="GO:0009030">
    <property type="term" value="F:thiamine-phosphate kinase activity"/>
    <property type="evidence" value="ECO:0007669"/>
    <property type="project" value="UniProtKB-UniRule"/>
</dbReference>
<dbReference type="GO" id="GO:0000287">
    <property type="term" value="F:magnesium ion binding"/>
    <property type="evidence" value="ECO:0007669"/>
    <property type="project" value="UniProtKB-UniRule"/>
</dbReference>
<feature type="binding site" evidence="2">
    <location>
        <position position="343"/>
    </location>
    <ligand>
        <name>substrate</name>
    </ligand>
</feature>
<dbReference type="EMBL" id="PSZM01000043">
    <property type="protein sequence ID" value="PQL90966.1"/>
    <property type="molecule type" value="Genomic_DNA"/>
</dbReference>
<keyword evidence="2" id="KW-0479">Metal-binding</keyword>
<dbReference type="PANTHER" id="PTHR30270:SF0">
    <property type="entry name" value="THIAMINE-MONOPHOSPHATE KINASE"/>
    <property type="match status" value="1"/>
</dbReference>
<feature type="binding site" evidence="2">
    <location>
        <position position="56"/>
    </location>
    <ligand>
        <name>Mg(2+)</name>
        <dbReference type="ChEBI" id="CHEBI:18420"/>
        <label>4</label>
    </ligand>
</feature>
<dbReference type="InterPro" id="IPR006283">
    <property type="entry name" value="ThiL-like"/>
</dbReference>
<keyword evidence="2" id="KW-0808">Transferase</keyword>
<proteinExistence type="inferred from homology"/>
<feature type="binding site" evidence="2">
    <location>
        <position position="241"/>
    </location>
    <ligand>
        <name>Mg(2+)</name>
        <dbReference type="ChEBI" id="CHEBI:18420"/>
        <label>5</label>
    </ligand>
</feature>
<dbReference type="InterPro" id="IPR036921">
    <property type="entry name" value="PurM-like_N_sf"/>
</dbReference>
<comment type="caution">
    <text evidence="4">The sequence shown here is derived from an EMBL/GenBank/DDBJ whole genome shotgun (WGS) entry which is preliminary data.</text>
</comment>
<dbReference type="CDD" id="cd02194">
    <property type="entry name" value="ThiL"/>
    <property type="match status" value="1"/>
</dbReference>
<keyword evidence="2" id="KW-0460">Magnesium</keyword>
<feature type="binding site" evidence="2">
    <location>
        <position position="135"/>
    </location>
    <ligand>
        <name>Mg(2+)</name>
        <dbReference type="ChEBI" id="CHEBI:18420"/>
        <label>1</label>
    </ligand>
</feature>
<dbReference type="InterPro" id="IPR036676">
    <property type="entry name" value="PurM-like_C_sf"/>
</dbReference>
<dbReference type="AlphaFoldDB" id="A0A2S8A904"/>
<dbReference type="RefSeq" id="WP_105247241.1">
    <property type="nucleotide sequence ID" value="NZ_PSZM01000043.1"/>
</dbReference>
<dbReference type="SUPFAM" id="SSF56042">
    <property type="entry name" value="PurM C-terminal domain-like"/>
    <property type="match status" value="1"/>
</dbReference>
<dbReference type="GO" id="GO:0009228">
    <property type="term" value="P:thiamine biosynthetic process"/>
    <property type="evidence" value="ECO:0007669"/>
    <property type="project" value="UniProtKB-KW"/>
</dbReference>
<dbReference type="Pfam" id="PF00586">
    <property type="entry name" value="AIRS"/>
    <property type="match status" value="1"/>
</dbReference>
<dbReference type="SUPFAM" id="SSF55326">
    <property type="entry name" value="PurM N-terminal domain-like"/>
    <property type="match status" value="1"/>
</dbReference>
<keyword evidence="5" id="KW-1185">Reference proteome</keyword>
<dbReference type="Gene3D" id="3.90.650.10">
    <property type="entry name" value="PurM-like C-terminal domain"/>
    <property type="match status" value="1"/>
</dbReference>
<feature type="domain" description="PurM-like N-terminal" evidence="3">
    <location>
        <begin position="40"/>
        <end position="152"/>
    </location>
</feature>
<dbReference type="NCBIfam" id="TIGR01379">
    <property type="entry name" value="thiL"/>
    <property type="match status" value="1"/>
</dbReference>
<evidence type="ECO:0000259" key="3">
    <source>
        <dbReference type="Pfam" id="PF00586"/>
    </source>
</evidence>
<keyword evidence="2 4" id="KW-0418">Kinase</keyword>
<keyword evidence="2" id="KW-0547">Nucleotide-binding</keyword>
<comment type="catalytic activity">
    <reaction evidence="2">
        <text>thiamine phosphate + ATP = thiamine diphosphate + ADP</text>
        <dbReference type="Rhea" id="RHEA:15913"/>
        <dbReference type="ChEBI" id="CHEBI:30616"/>
        <dbReference type="ChEBI" id="CHEBI:37575"/>
        <dbReference type="ChEBI" id="CHEBI:58937"/>
        <dbReference type="ChEBI" id="CHEBI:456216"/>
        <dbReference type="EC" id="2.7.4.16"/>
    </reaction>
</comment>
<comment type="miscellaneous">
    <text evidence="2">Reaction mechanism of ThiL seems to utilize a direct, inline transfer of the gamma-phosphate of ATP to TMP rather than a phosphorylated enzyme intermediate.</text>
</comment>
<comment type="function">
    <text evidence="2">Catalyzes the ATP-dependent phosphorylation of thiamine-monophosphate (TMP) to form thiamine-pyrophosphate (TPP), the active form of vitamin B1.</text>
</comment>
<dbReference type="EC" id="2.7.4.16" evidence="2"/>
<organism evidence="4 5">
    <name type="scientific">Apibacter adventoris</name>
    <dbReference type="NCBI Taxonomy" id="1679466"/>
    <lineage>
        <taxon>Bacteria</taxon>
        <taxon>Pseudomonadati</taxon>
        <taxon>Bacteroidota</taxon>
        <taxon>Flavobacteriia</taxon>
        <taxon>Flavobacteriales</taxon>
        <taxon>Weeksellaceae</taxon>
        <taxon>Apibacter</taxon>
    </lineage>
</organism>
<feature type="binding site" evidence="2">
    <location>
        <position position="58"/>
    </location>
    <ligand>
        <name>Mg(2+)</name>
        <dbReference type="ChEBI" id="CHEBI:18420"/>
        <label>2</label>
    </ligand>
</feature>
<comment type="similarity">
    <text evidence="2">Belongs to the thiamine-monophosphate kinase family.</text>
</comment>
<feature type="binding site" evidence="2">
    <location>
        <position position="65"/>
    </location>
    <ligand>
        <name>substrate</name>
    </ligand>
</feature>
<accession>A0A2S8A904</accession>
<sequence>MIDDKNIFKTPISEYGEFGIIKHLTKNFEIRSPFTVKGIGDDASVSDPKNKKVLLSSDILIENVHFNLAYTPLKHLGYKVVIAGISDIIAMNASPQQILISIGVSNRFPVEALDEIYKGIHIACKHYNIDLIGGDTVSSNSGLVLNVTAVGFADENEIVYRKGAQPNDLLIVSGDLGGAYFGLQVLERENVAYKSNPNLQPDLSEYSYILERQLKPEARTDIKNLLKDMDIHPTSMIDISDGLASEILHLSDQSNVGFSLYEEKIPIDNQVITTAEEFGINPITGILNGGEDYELLFTLPITETDKIKHNPNFSIIGHATQEIKNVLITKGNTQIIPLTAQGWEAYLNKKHTIK</sequence>
<evidence type="ECO:0000313" key="4">
    <source>
        <dbReference type="EMBL" id="PQL90966.1"/>
    </source>
</evidence>
<feature type="binding site" evidence="2">
    <location>
        <position position="57"/>
    </location>
    <ligand>
        <name>Mg(2+)</name>
        <dbReference type="ChEBI" id="CHEBI:18420"/>
        <label>1</label>
    </ligand>
</feature>
<feature type="binding site" evidence="2">
    <location>
        <position position="291"/>
    </location>
    <ligand>
        <name>substrate</name>
    </ligand>
</feature>
<feature type="binding site" evidence="2">
    <location>
        <position position="87"/>
    </location>
    <ligand>
        <name>Mg(2+)</name>
        <dbReference type="ChEBI" id="CHEBI:18420"/>
        <label>3</label>
    </ligand>
</feature>
<dbReference type="GO" id="GO:0009229">
    <property type="term" value="P:thiamine diphosphate biosynthetic process"/>
    <property type="evidence" value="ECO:0007669"/>
    <property type="project" value="UniProtKB-UniRule"/>
</dbReference>
<dbReference type="GO" id="GO:0005524">
    <property type="term" value="F:ATP binding"/>
    <property type="evidence" value="ECO:0007669"/>
    <property type="project" value="UniProtKB-UniRule"/>
</dbReference>
<dbReference type="Gene3D" id="3.30.1330.10">
    <property type="entry name" value="PurM-like, N-terminal domain"/>
    <property type="match status" value="1"/>
</dbReference>
<feature type="binding site" evidence="2">
    <location>
        <position position="240"/>
    </location>
    <ligand>
        <name>ATP</name>
        <dbReference type="ChEBI" id="CHEBI:30616"/>
    </ligand>
</feature>
<dbReference type="OrthoDB" id="9802811at2"/>
<feature type="binding site" evidence="2">
    <location>
        <position position="161"/>
    </location>
    <ligand>
        <name>ATP</name>
        <dbReference type="ChEBI" id="CHEBI:30616"/>
    </ligand>
</feature>
<keyword evidence="1 2" id="KW-0784">Thiamine biosynthesis</keyword>
<feature type="binding site" evidence="2">
    <location>
        <begin position="134"/>
        <end position="135"/>
    </location>
    <ligand>
        <name>ATP</name>
        <dbReference type="ChEBI" id="CHEBI:30616"/>
    </ligand>
</feature>
<name>A0A2S8A904_9FLAO</name>
<dbReference type="PIRSF" id="PIRSF005303">
    <property type="entry name" value="Thiam_monoph_kin"/>
    <property type="match status" value="1"/>
</dbReference>
<feature type="binding site" evidence="2">
    <location>
        <position position="238"/>
    </location>
    <ligand>
        <name>Mg(2+)</name>
        <dbReference type="ChEBI" id="CHEBI:18420"/>
        <label>3</label>
    </ligand>
</feature>
<comment type="pathway">
    <text evidence="2">Cofactor biosynthesis; thiamine diphosphate biosynthesis; thiamine diphosphate from thiamine phosphate: step 1/1.</text>
</comment>
<reference evidence="4 5" key="1">
    <citation type="submission" date="2018-02" db="EMBL/GenBank/DDBJ databases">
        <title>Genome sequences of Apibacter spp., gut symbionts of Asian honey bees.</title>
        <authorList>
            <person name="Kwong W.K."/>
            <person name="Steele M.I."/>
            <person name="Moran N.A."/>
        </authorList>
    </citation>
    <scope>NUCLEOTIDE SEQUENCE [LARGE SCALE GENOMIC DNA]</scope>
    <source>
        <strain evidence="5">wkB301</strain>
    </source>
</reference>
<keyword evidence="2" id="KW-0067">ATP-binding</keyword>
<dbReference type="Proteomes" id="UP000238042">
    <property type="component" value="Unassembled WGS sequence"/>
</dbReference>
<protein>
    <recommendedName>
        <fullName evidence="2">Thiamine-monophosphate kinase</fullName>
        <shortName evidence="2">TMP kinase</shortName>
        <shortName evidence="2">Thiamine-phosphate kinase</shortName>
        <ecNumber evidence="2">2.7.4.16</ecNumber>
    </recommendedName>
</protein>
<dbReference type="HAMAP" id="MF_02128">
    <property type="entry name" value="TMP_kinase"/>
    <property type="match status" value="1"/>
</dbReference>
<feature type="binding site" evidence="2">
    <location>
        <position position="87"/>
    </location>
    <ligand>
        <name>Mg(2+)</name>
        <dbReference type="ChEBI" id="CHEBI:18420"/>
        <label>2</label>
    </ligand>
</feature>
<dbReference type="PANTHER" id="PTHR30270">
    <property type="entry name" value="THIAMINE-MONOPHOSPHATE KINASE"/>
    <property type="match status" value="1"/>
</dbReference>